<dbReference type="AlphaFoldDB" id="A0A654DNA9"/>
<evidence type="ECO:0000313" key="1">
    <source>
        <dbReference type="EMBL" id="VXD06672.1"/>
    </source>
</evidence>
<protein>
    <submittedName>
        <fullName evidence="1">Uncharacterized protein</fullName>
    </submittedName>
</protein>
<evidence type="ECO:0000313" key="2">
    <source>
        <dbReference type="Proteomes" id="UP000432350"/>
    </source>
</evidence>
<dbReference type="EMBL" id="CABWMV010000026">
    <property type="protein sequence ID" value="VXD06672.1"/>
    <property type="molecule type" value="Genomic_DNA"/>
</dbReference>
<sequence>MSKGFYNTTKTLQMDSEMDEREWLEIKKARNNFLASCLLFL</sequence>
<name>A0A654DNA9_SPHMU</name>
<organism evidence="1 2">
    <name type="scientific">Sphingobacterium multivorum</name>
    <dbReference type="NCBI Taxonomy" id="28454"/>
    <lineage>
        <taxon>Bacteria</taxon>
        <taxon>Pseudomonadati</taxon>
        <taxon>Bacteroidota</taxon>
        <taxon>Sphingobacteriia</taxon>
        <taxon>Sphingobacteriales</taxon>
        <taxon>Sphingobacteriaceae</taxon>
        <taxon>Sphingobacterium</taxon>
    </lineage>
</organism>
<gene>
    <name evidence="1" type="ORF">SPHINGO8BC_70114</name>
</gene>
<reference evidence="1 2" key="1">
    <citation type="submission" date="2019-10" db="EMBL/GenBank/DDBJ databases">
        <authorList>
            <person name="Karimi E."/>
        </authorList>
    </citation>
    <scope>NUCLEOTIDE SEQUENCE [LARGE SCALE GENOMIC DNA]</scope>
    <source>
        <strain evidence="1">Sphingobacterium sp. 8BC</strain>
    </source>
</reference>
<accession>A0A654DNA9</accession>
<proteinExistence type="predicted"/>
<dbReference type="Proteomes" id="UP000432350">
    <property type="component" value="Unassembled WGS sequence"/>
</dbReference>